<dbReference type="EMBL" id="JBAKFJ010000001">
    <property type="protein sequence ID" value="MEX0385420.1"/>
    <property type="molecule type" value="Genomic_DNA"/>
</dbReference>
<evidence type="ECO:0000256" key="8">
    <source>
        <dbReference type="ARBA" id="ARBA00023315"/>
    </source>
</evidence>
<keyword evidence="5 9" id="KW-0812">Transmembrane</keyword>
<comment type="function">
    <text evidence="9">Catalyzes the phospholipid dependent N-acylation of the N-terminal cysteine of apolipoprotein, the last step in lipoprotein maturation.</text>
</comment>
<feature type="transmembrane region" description="Helical" evidence="9">
    <location>
        <begin position="188"/>
        <end position="205"/>
    </location>
</feature>
<feature type="transmembrane region" description="Helical" evidence="9">
    <location>
        <begin position="82"/>
        <end position="108"/>
    </location>
</feature>
<keyword evidence="6 9" id="KW-1133">Transmembrane helix</keyword>
<dbReference type="Gene3D" id="3.60.110.10">
    <property type="entry name" value="Carbon-nitrogen hydrolase"/>
    <property type="match status" value="1"/>
</dbReference>
<dbReference type="Pfam" id="PF00795">
    <property type="entry name" value="CN_hydrolase"/>
    <property type="match status" value="1"/>
</dbReference>
<accession>A0ABV3S5Y4</accession>
<dbReference type="Pfam" id="PF20154">
    <property type="entry name" value="LNT_N"/>
    <property type="match status" value="1"/>
</dbReference>
<evidence type="ECO:0000256" key="4">
    <source>
        <dbReference type="ARBA" id="ARBA00022679"/>
    </source>
</evidence>
<dbReference type="Proteomes" id="UP001556653">
    <property type="component" value="Unassembled WGS sequence"/>
</dbReference>
<evidence type="ECO:0000313" key="11">
    <source>
        <dbReference type="EMBL" id="MEX0385420.1"/>
    </source>
</evidence>
<feature type="transmembrane region" description="Helical" evidence="9">
    <location>
        <begin position="162"/>
        <end position="181"/>
    </location>
</feature>
<evidence type="ECO:0000256" key="6">
    <source>
        <dbReference type="ARBA" id="ARBA00022989"/>
    </source>
</evidence>
<evidence type="ECO:0000256" key="1">
    <source>
        <dbReference type="ARBA" id="ARBA00004651"/>
    </source>
</evidence>
<keyword evidence="3 9" id="KW-1003">Cell membrane</keyword>
<comment type="caution">
    <text evidence="11">The sequence shown here is derived from an EMBL/GenBank/DDBJ whole genome shotgun (WGS) entry which is preliminary data.</text>
</comment>
<dbReference type="RefSeq" id="WP_367965904.1">
    <property type="nucleotide sequence ID" value="NZ_JBAKFI010000003.1"/>
</dbReference>
<name>A0ABV3S5Y4_9GAMM</name>
<dbReference type="HAMAP" id="MF_01148">
    <property type="entry name" value="Lnt"/>
    <property type="match status" value="1"/>
</dbReference>
<gene>
    <name evidence="9 11" type="primary">lnt</name>
    <name evidence="11" type="ORF">V6X64_00225</name>
</gene>
<evidence type="ECO:0000313" key="12">
    <source>
        <dbReference type="Proteomes" id="UP001556653"/>
    </source>
</evidence>
<organism evidence="11 12">
    <name type="scientific">Spiribacter onubensis</name>
    <dbReference type="NCBI Taxonomy" id="3122420"/>
    <lineage>
        <taxon>Bacteria</taxon>
        <taxon>Pseudomonadati</taxon>
        <taxon>Pseudomonadota</taxon>
        <taxon>Gammaproteobacteria</taxon>
        <taxon>Chromatiales</taxon>
        <taxon>Ectothiorhodospiraceae</taxon>
        <taxon>Spiribacter</taxon>
    </lineage>
</organism>
<evidence type="ECO:0000256" key="9">
    <source>
        <dbReference type="HAMAP-Rule" id="MF_01148"/>
    </source>
</evidence>
<comment type="subcellular location">
    <subcellularLocation>
        <location evidence="1 9">Cell membrane</location>
        <topology evidence="1 9">Multi-pass membrane protein</topology>
    </subcellularLocation>
</comment>
<dbReference type="PANTHER" id="PTHR38686:SF1">
    <property type="entry name" value="APOLIPOPROTEIN N-ACYLTRANSFERASE"/>
    <property type="match status" value="1"/>
</dbReference>
<dbReference type="InterPro" id="IPR004563">
    <property type="entry name" value="Apolipo_AcylTrfase"/>
</dbReference>
<feature type="domain" description="CN hydrolase" evidence="10">
    <location>
        <begin position="222"/>
        <end position="456"/>
    </location>
</feature>
<dbReference type="NCBIfam" id="TIGR00546">
    <property type="entry name" value="lnt"/>
    <property type="match status" value="1"/>
</dbReference>
<evidence type="ECO:0000256" key="5">
    <source>
        <dbReference type="ARBA" id="ARBA00022692"/>
    </source>
</evidence>
<proteinExistence type="inferred from homology"/>
<keyword evidence="8 9" id="KW-0012">Acyltransferase</keyword>
<dbReference type="PROSITE" id="PS50263">
    <property type="entry name" value="CN_HYDROLASE"/>
    <property type="match status" value="1"/>
</dbReference>
<feature type="transmembrane region" description="Helical" evidence="9">
    <location>
        <begin position="50"/>
        <end position="70"/>
    </location>
</feature>
<keyword evidence="4 9" id="KW-0808">Transferase</keyword>
<dbReference type="PANTHER" id="PTHR38686">
    <property type="entry name" value="APOLIPOPROTEIN N-ACYLTRANSFERASE"/>
    <property type="match status" value="1"/>
</dbReference>
<feature type="transmembrane region" description="Helical" evidence="9">
    <location>
        <begin position="12"/>
        <end position="38"/>
    </location>
</feature>
<feature type="transmembrane region" description="Helical" evidence="9">
    <location>
        <begin position="120"/>
        <end position="142"/>
    </location>
</feature>
<comment type="pathway">
    <text evidence="9">Protein modification; lipoprotein biosynthesis (N-acyl transfer).</text>
</comment>
<evidence type="ECO:0000256" key="3">
    <source>
        <dbReference type="ARBA" id="ARBA00022475"/>
    </source>
</evidence>
<comment type="similarity">
    <text evidence="2 9">Belongs to the CN hydrolase family. Apolipoprotein N-acyltransferase subfamily.</text>
</comment>
<sequence length="498" mass="53336">MTRLTESALALAAGLLMALGLAPFSLAWAPVLGLGMIFAQLARMRRARAVSGHGYLFGLGYAGLGVYWIYHSIADYGGGPLAAVLATGTLVALFALIPMSALFIGWWVGAGHAGRRVLMALPLAWLLVEWVRSWLFTGATWLSVGYSQIDTPLAHFAPVFGVYGPGLMVALLGGTLAWWLLRPRSARVALPLLATLGLAMAGIALQRDWTQPVDGPVTVAMLQGNIAQDRKWDPDERGVILAEYLRMSRAEFGQDLIVWPETALPVFYGQAREWLDRLAEQAAAAGSSIVLGAPVAAEDGLYNAVAVPGGTPQFYYKRHLVPFGEYVPFRDLAGGVLDFVGTPLGDFNAGTRADPLQAAGHALGVSICYEVTFGAEVADALPVAEILLNVSNDAWFGASTAPWQHLQMARMRALETGRPMIRATNTGISALIDAKGRVQVSGPLFERAVVSGSVQPHAGATPYLHWRDGPMALLALAGTGLLLVLRWRGASPHRRWRS</sequence>
<dbReference type="EC" id="2.3.1.269" evidence="9"/>
<comment type="catalytic activity">
    <reaction evidence="9">
        <text>N-terminal S-1,2-diacyl-sn-glyceryl-L-cysteinyl-[lipoprotein] + a glycerophospholipid = N-acyl-S-1,2-diacyl-sn-glyceryl-L-cysteinyl-[lipoprotein] + a 2-acyl-sn-glycero-3-phospholipid + H(+)</text>
        <dbReference type="Rhea" id="RHEA:48228"/>
        <dbReference type="Rhea" id="RHEA-COMP:14681"/>
        <dbReference type="Rhea" id="RHEA-COMP:14684"/>
        <dbReference type="ChEBI" id="CHEBI:15378"/>
        <dbReference type="ChEBI" id="CHEBI:136912"/>
        <dbReference type="ChEBI" id="CHEBI:140656"/>
        <dbReference type="ChEBI" id="CHEBI:140657"/>
        <dbReference type="ChEBI" id="CHEBI:140660"/>
        <dbReference type="EC" id="2.3.1.269"/>
    </reaction>
</comment>
<keyword evidence="7 9" id="KW-0472">Membrane</keyword>
<dbReference type="InterPro" id="IPR036526">
    <property type="entry name" value="C-N_Hydrolase_sf"/>
</dbReference>
<evidence type="ECO:0000256" key="7">
    <source>
        <dbReference type="ARBA" id="ARBA00023136"/>
    </source>
</evidence>
<protein>
    <recommendedName>
        <fullName evidence="9">Apolipoprotein N-acyltransferase</fullName>
        <shortName evidence="9">ALP N-acyltransferase</shortName>
        <ecNumber evidence="9">2.3.1.269</ecNumber>
    </recommendedName>
</protein>
<dbReference type="InterPro" id="IPR045378">
    <property type="entry name" value="LNT_N"/>
</dbReference>
<dbReference type="InterPro" id="IPR003010">
    <property type="entry name" value="C-N_Hydrolase"/>
</dbReference>
<keyword evidence="12" id="KW-1185">Reference proteome</keyword>
<dbReference type="CDD" id="cd07571">
    <property type="entry name" value="ALP_N-acyl_transferase"/>
    <property type="match status" value="1"/>
</dbReference>
<dbReference type="SUPFAM" id="SSF56317">
    <property type="entry name" value="Carbon-nitrogen hydrolase"/>
    <property type="match status" value="1"/>
</dbReference>
<evidence type="ECO:0000259" key="10">
    <source>
        <dbReference type="PROSITE" id="PS50263"/>
    </source>
</evidence>
<evidence type="ECO:0000256" key="2">
    <source>
        <dbReference type="ARBA" id="ARBA00010065"/>
    </source>
</evidence>
<reference evidence="11 12" key="1">
    <citation type="submission" date="2024-02" db="EMBL/GenBank/DDBJ databases">
        <title>New especies of Spiribacter isolated from saline water.</title>
        <authorList>
            <person name="Leon M.J."/>
            <person name="De La Haba R."/>
            <person name="Sanchez-Porro C."/>
            <person name="Ventosa A."/>
        </authorList>
    </citation>
    <scope>NUCLEOTIDE SEQUENCE [LARGE SCALE GENOMIC DNA]</scope>
    <source>
        <strain evidence="12">ag22IC4-227</strain>
    </source>
</reference>